<protein>
    <submittedName>
        <fullName evidence="1">Uncharacterized protein</fullName>
    </submittedName>
</protein>
<keyword evidence="2" id="KW-1185">Reference proteome</keyword>
<gene>
    <name evidence="1" type="ORF">CLIB1444_19S00804</name>
</gene>
<comment type="caution">
    <text evidence="1">The sequence shown here is derived from an EMBL/GenBank/DDBJ whole genome shotgun (WGS) entry which is preliminary data.</text>
</comment>
<reference evidence="1" key="1">
    <citation type="submission" date="2022-06" db="EMBL/GenBank/DDBJ databases">
        <authorList>
            <person name="Legras J.-L."/>
            <person name="Devillers H."/>
            <person name="Grondin C."/>
        </authorList>
    </citation>
    <scope>NUCLEOTIDE SEQUENCE</scope>
    <source>
        <strain evidence="1">CLIB 1444</strain>
    </source>
</reference>
<name>A0ACA9YF70_9ASCO</name>
<dbReference type="EMBL" id="CALSDN010000019">
    <property type="protein sequence ID" value="CAH6723738.1"/>
    <property type="molecule type" value="Genomic_DNA"/>
</dbReference>
<sequence>MQKDTQKNTQENTQESTQENMEQNSQQDVPNNLSPEAFKREFLKMLMRLERDRSTDPNLSQSLNEMTQLVKRFILQYGYNYVFPVFQTSLSHVSGIHKSTALEFWKPLMFKLNVRRRL</sequence>
<dbReference type="Proteomes" id="UP001152531">
    <property type="component" value="Unassembled WGS sequence"/>
</dbReference>
<organism evidence="1 2">
    <name type="scientific">[Candida] jaroonii</name>
    <dbReference type="NCBI Taxonomy" id="467808"/>
    <lineage>
        <taxon>Eukaryota</taxon>
        <taxon>Fungi</taxon>
        <taxon>Dikarya</taxon>
        <taxon>Ascomycota</taxon>
        <taxon>Saccharomycotina</taxon>
        <taxon>Pichiomycetes</taxon>
        <taxon>Debaryomycetaceae</taxon>
        <taxon>Yamadazyma</taxon>
    </lineage>
</organism>
<proteinExistence type="predicted"/>
<evidence type="ECO:0000313" key="2">
    <source>
        <dbReference type="Proteomes" id="UP001152531"/>
    </source>
</evidence>
<evidence type="ECO:0000313" key="1">
    <source>
        <dbReference type="EMBL" id="CAH6723738.1"/>
    </source>
</evidence>
<accession>A0ACA9YF70</accession>